<feature type="site" description="Raises pKa of active site His" evidence="6">
    <location>
        <position position="156"/>
    </location>
</feature>
<dbReference type="Proteomes" id="UP001056336">
    <property type="component" value="Chromosome"/>
</dbReference>
<evidence type="ECO:0000313" key="8">
    <source>
        <dbReference type="EMBL" id="UQX88273.1"/>
    </source>
</evidence>
<dbReference type="HAMAP" id="MF_01930">
    <property type="entry name" value="PurN"/>
    <property type="match status" value="1"/>
</dbReference>
<feature type="active site" description="Proton donor" evidence="6">
    <location>
        <position position="115"/>
    </location>
</feature>
<reference evidence="8" key="1">
    <citation type="journal article" date="2018" name="Int. J. Syst. Evol. Microbiol.">
        <title>Jatrophihabitans telluris sp. nov., isolated from sediment soil of lava forest wetlands and the emended description of the genus Jatrophihabitans.</title>
        <authorList>
            <person name="Lee K.C."/>
            <person name="Suh M.K."/>
            <person name="Eom M.K."/>
            <person name="Kim K.K."/>
            <person name="Kim J.S."/>
            <person name="Kim D.S."/>
            <person name="Ko S.H."/>
            <person name="Shin Y.K."/>
            <person name="Lee J.S."/>
        </authorList>
    </citation>
    <scope>NUCLEOTIDE SEQUENCE</scope>
    <source>
        <strain evidence="8">N237</strain>
    </source>
</reference>
<evidence type="ECO:0000256" key="5">
    <source>
        <dbReference type="ARBA" id="ARBA00047664"/>
    </source>
</evidence>
<keyword evidence="9" id="KW-1185">Reference proteome</keyword>
<comment type="caution">
    <text evidence="6">Lacks conserved residue(s) required for the propagation of feature annotation.</text>
</comment>
<evidence type="ECO:0000256" key="2">
    <source>
        <dbReference type="ARBA" id="ARBA00022679"/>
    </source>
</evidence>
<feature type="binding site" evidence="6">
    <location>
        <position position="66"/>
    </location>
    <ligand>
        <name>(6R)-10-formyltetrahydrofolate</name>
        <dbReference type="ChEBI" id="CHEBI:195366"/>
    </ligand>
</feature>
<dbReference type="InterPro" id="IPR002376">
    <property type="entry name" value="Formyl_transf_N"/>
</dbReference>
<comment type="catalytic activity">
    <reaction evidence="5 6">
        <text>N(1)-(5-phospho-beta-D-ribosyl)glycinamide + (6R)-10-formyltetrahydrofolate = N(2)-formyl-N(1)-(5-phospho-beta-D-ribosyl)glycinamide + (6S)-5,6,7,8-tetrahydrofolate + H(+)</text>
        <dbReference type="Rhea" id="RHEA:15053"/>
        <dbReference type="ChEBI" id="CHEBI:15378"/>
        <dbReference type="ChEBI" id="CHEBI:57453"/>
        <dbReference type="ChEBI" id="CHEBI:143788"/>
        <dbReference type="ChEBI" id="CHEBI:147286"/>
        <dbReference type="ChEBI" id="CHEBI:195366"/>
        <dbReference type="EC" id="2.1.2.2"/>
    </reaction>
</comment>
<dbReference type="GO" id="GO:0004644">
    <property type="term" value="F:phosphoribosylglycinamide formyltransferase activity"/>
    <property type="evidence" value="ECO:0007669"/>
    <property type="project" value="UniProtKB-EC"/>
</dbReference>
<organism evidence="8 9">
    <name type="scientific">Jatrophihabitans telluris</name>
    <dbReference type="NCBI Taxonomy" id="2038343"/>
    <lineage>
        <taxon>Bacteria</taxon>
        <taxon>Bacillati</taxon>
        <taxon>Actinomycetota</taxon>
        <taxon>Actinomycetes</taxon>
        <taxon>Jatrophihabitantales</taxon>
        <taxon>Jatrophihabitantaceae</taxon>
        <taxon>Jatrophihabitans</taxon>
    </lineage>
</organism>
<proteinExistence type="inferred from homology"/>
<comment type="pathway">
    <text evidence="1 6">Purine metabolism; IMP biosynthesis via de novo pathway; N(2)-formyl-N(1)-(5-phospho-D-ribosyl)glycinamide from N(1)-(5-phospho-D-ribosyl)glycinamide (10-formyl THF route): step 1/1.</text>
</comment>
<evidence type="ECO:0000256" key="1">
    <source>
        <dbReference type="ARBA" id="ARBA00005054"/>
    </source>
</evidence>
<feature type="binding site" evidence="6">
    <location>
        <position position="113"/>
    </location>
    <ligand>
        <name>(6R)-10-formyltetrahydrofolate</name>
        <dbReference type="ChEBI" id="CHEBI:195366"/>
    </ligand>
</feature>
<dbReference type="NCBIfam" id="TIGR00639">
    <property type="entry name" value="PurN"/>
    <property type="match status" value="1"/>
</dbReference>
<dbReference type="InterPro" id="IPR004607">
    <property type="entry name" value="GART"/>
</dbReference>
<dbReference type="PANTHER" id="PTHR43369">
    <property type="entry name" value="PHOSPHORIBOSYLGLYCINAMIDE FORMYLTRANSFERASE"/>
    <property type="match status" value="1"/>
</dbReference>
<evidence type="ECO:0000256" key="4">
    <source>
        <dbReference type="ARBA" id="ARBA00038440"/>
    </source>
</evidence>
<feature type="domain" description="Formyl transferase N-terminal" evidence="7">
    <location>
        <begin position="10"/>
        <end position="193"/>
    </location>
</feature>
<evidence type="ECO:0000256" key="3">
    <source>
        <dbReference type="ARBA" id="ARBA00022755"/>
    </source>
</evidence>
<reference evidence="8" key="2">
    <citation type="submission" date="2022-05" db="EMBL/GenBank/DDBJ databases">
        <authorList>
            <person name="Kim J.-S."/>
            <person name="Lee K."/>
            <person name="Suh M."/>
            <person name="Eom M."/>
            <person name="Kim J.-S."/>
            <person name="Kim D.-S."/>
            <person name="Ko S.-H."/>
            <person name="Shin Y."/>
            <person name="Lee J.-S."/>
        </authorList>
    </citation>
    <scope>NUCLEOTIDE SEQUENCE</scope>
    <source>
        <strain evidence="8">N237</strain>
    </source>
</reference>
<evidence type="ECO:0000259" key="7">
    <source>
        <dbReference type="Pfam" id="PF00551"/>
    </source>
</evidence>
<feature type="binding site" evidence="6">
    <location>
        <begin position="18"/>
        <end position="20"/>
    </location>
    <ligand>
        <name>N(1)-(5-phospho-beta-D-ribosyl)glycinamide</name>
        <dbReference type="ChEBI" id="CHEBI:143788"/>
    </ligand>
</feature>
<dbReference type="EC" id="2.1.2.2" evidence="6"/>
<evidence type="ECO:0000256" key="6">
    <source>
        <dbReference type="HAMAP-Rule" id="MF_01930"/>
    </source>
</evidence>
<dbReference type="SUPFAM" id="SSF53328">
    <property type="entry name" value="Formyltransferase"/>
    <property type="match status" value="1"/>
</dbReference>
<dbReference type="PANTHER" id="PTHR43369:SF2">
    <property type="entry name" value="PHOSPHORIBOSYLGLYCINAMIDE FORMYLTRANSFERASE"/>
    <property type="match status" value="1"/>
</dbReference>
<dbReference type="Pfam" id="PF00551">
    <property type="entry name" value="Formyl_trans_N"/>
    <property type="match status" value="1"/>
</dbReference>
<accession>A0ABY4QY76</accession>
<dbReference type="EMBL" id="CP097332">
    <property type="protein sequence ID" value="UQX88273.1"/>
    <property type="molecule type" value="Genomic_DNA"/>
</dbReference>
<gene>
    <name evidence="6 8" type="primary">purN</name>
    <name evidence="8" type="ORF">M6D93_18610</name>
</gene>
<dbReference type="InterPro" id="IPR036477">
    <property type="entry name" value="Formyl_transf_N_sf"/>
</dbReference>
<comment type="function">
    <text evidence="6">Catalyzes the transfer of a formyl group from 10-formyltetrahydrofolate to 5-phospho-ribosyl-glycinamide (GAR), producing 5-phospho-ribosyl-N-formylglycinamide (FGAR) and tetrahydrofolate.</text>
</comment>
<name>A0ABY4QY76_9ACTN</name>
<evidence type="ECO:0000313" key="9">
    <source>
        <dbReference type="Proteomes" id="UP001056336"/>
    </source>
</evidence>
<keyword evidence="3 6" id="KW-0658">Purine biosynthesis</keyword>
<dbReference type="RefSeq" id="WP_249771604.1">
    <property type="nucleotide sequence ID" value="NZ_CP097332.1"/>
</dbReference>
<dbReference type="InterPro" id="IPR001555">
    <property type="entry name" value="GART_AS"/>
</dbReference>
<sequence length="202" mass="21376">MNDRPDRVSVAVLVSGAGSNLRALHAASLTADSPFRIVLVISNNSGSGGLAYAADHAIPTLHVSGRTHPDPGALDAELVRQLQAHQIELIVTAGYMKKVGPRVLAEYAGRILNIHPSLLPAHGGPGMYGAAVHRAVLAAGDRLSGPSVHLVTDEYDEGEIIGHQEVPVLDGDTPETLAARVLVAEHELLPMVVTELSRRLRR</sequence>
<comment type="similarity">
    <text evidence="4 6">Belongs to the GART family.</text>
</comment>
<dbReference type="CDD" id="cd08645">
    <property type="entry name" value="FMT_core_GART"/>
    <property type="match status" value="1"/>
</dbReference>
<dbReference type="Gene3D" id="3.40.50.170">
    <property type="entry name" value="Formyl transferase, N-terminal domain"/>
    <property type="match status" value="1"/>
</dbReference>
<dbReference type="PROSITE" id="PS00373">
    <property type="entry name" value="GART"/>
    <property type="match status" value="1"/>
</dbReference>
<protein>
    <recommendedName>
        <fullName evidence="6">Phosphoribosylglycinamide formyltransferase</fullName>
        <ecNumber evidence="6">2.1.2.2</ecNumber>
    </recommendedName>
    <alternativeName>
        <fullName evidence="6">5'-phosphoribosylglycinamide transformylase</fullName>
    </alternativeName>
    <alternativeName>
        <fullName evidence="6">GAR transformylase</fullName>
        <shortName evidence="6">GART</shortName>
    </alternativeName>
</protein>
<keyword evidence="2 6" id="KW-0808">Transferase</keyword>